<dbReference type="GO" id="GO:0003700">
    <property type="term" value="F:DNA-binding transcription factor activity"/>
    <property type="evidence" value="ECO:0007669"/>
    <property type="project" value="InterPro"/>
</dbReference>
<dbReference type="AlphaFoldDB" id="Q2ITV5"/>
<dbReference type="InterPro" id="IPR018060">
    <property type="entry name" value="HTH_AraC"/>
</dbReference>
<dbReference type="Pfam" id="PF12833">
    <property type="entry name" value="HTH_18"/>
    <property type="match status" value="1"/>
</dbReference>
<dbReference type="PROSITE" id="PS00041">
    <property type="entry name" value="HTH_ARAC_FAMILY_1"/>
    <property type="match status" value="1"/>
</dbReference>
<reference evidence="5 6" key="1">
    <citation type="submission" date="2006-01" db="EMBL/GenBank/DDBJ databases">
        <title>Complete sequence of Rhodopseudomonas palustris HaA2.</title>
        <authorList>
            <consortium name="US DOE Joint Genome Institute"/>
            <person name="Copeland A."/>
            <person name="Lucas S."/>
            <person name="Lapidus A."/>
            <person name="Barry K."/>
            <person name="Detter J.C."/>
            <person name="Glavina T."/>
            <person name="Hammon N."/>
            <person name="Israni S."/>
            <person name="Pitluck S."/>
            <person name="Chain P."/>
            <person name="Malfatti S."/>
            <person name="Shin M."/>
            <person name="Vergez L."/>
            <person name="Schmutz J."/>
            <person name="Larimer F."/>
            <person name="Land M."/>
            <person name="Hauser L."/>
            <person name="Pelletier D.A."/>
            <person name="Kyrpides N."/>
            <person name="Anderson I."/>
            <person name="Oda Y."/>
            <person name="Harwood C.S."/>
            <person name="Richardson P."/>
        </authorList>
    </citation>
    <scope>NUCLEOTIDE SEQUENCE [LARGE SCALE GENOMIC DNA]</scope>
    <source>
        <strain evidence="5 6">HaA2</strain>
    </source>
</reference>
<keyword evidence="2" id="KW-0238">DNA-binding</keyword>
<dbReference type="PRINTS" id="PR00032">
    <property type="entry name" value="HTHARAC"/>
</dbReference>
<keyword evidence="1" id="KW-0805">Transcription regulation</keyword>
<sequence>MRARSALQRVVYSAHDLSPGLDDQARFSRWRDIYTASFLQSGNVVRLSDRPFAATWEHAQIGDSLVARFEGTLQRVSRDAQQVAAHPVDRFCISYNRASSRQAMVQRGRELTLEPGTPAFFNLSEMLDCRSEHGEARIGFTLPRKTLLDSIPHAEDLVLRPLDPGDDALLHLRWYLDFLLERDGAALDPAMVAHVQSVLIDLLGLALGVGRDLAEASKLRGLRAVRFMTIVAEIGAGFADPGFSAARLAAKLNLSSRYIQDILHESGVTLTERVLELRLQKARRLLASGLSPALKVTDIALSCGFSDVSHFNHSFRRRFGASPTQFRPPRIN</sequence>
<dbReference type="EMBL" id="CP000250">
    <property type="protein sequence ID" value="ABD08355.1"/>
    <property type="molecule type" value="Genomic_DNA"/>
</dbReference>
<dbReference type="KEGG" id="rpb:RPB_3660"/>
<dbReference type="PANTHER" id="PTHR46796">
    <property type="entry name" value="HTH-TYPE TRANSCRIPTIONAL ACTIVATOR RHAS-RELATED"/>
    <property type="match status" value="1"/>
</dbReference>
<dbReference type="InterPro" id="IPR020449">
    <property type="entry name" value="Tscrpt_reg_AraC-type_HTH"/>
</dbReference>
<dbReference type="InterPro" id="IPR050204">
    <property type="entry name" value="AraC_XylS_family_regulators"/>
</dbReference>
<name>Q2ITV5_RHOP2</name>
<keyword evidence="3" id="KW-0804">Transcription</keyword>
<dbReference type="SMART" id="SM00342">
    <property type="entry name" value="HTH_ARAC"/>
    <property type="match status" value="1"/>
</dbReference>
<evidence type="ECO:0000256" key="1">
    <source>
        <dbReference type="ARBA" id="ARBA00023015"/>
    </source>
</evidence>
<keyword evidence="6" id="KW-1185">Reference proteome</keyword>
<dbReference type="InterPro" id="IPR018062">
    <property type="entry name" value="HTH_AraC-typ_CS"/>
</dbReference>
<evidence type="ECO:0000313" key="6">
    <source>
        <dbReference type="Proteomes" id="UP000008809"/>
    </source>
</evidence>
<proteinExistence type="predicted"/>
<accession>Q2ITV5</accession>
<evidence type="ECO:0000259" key="4">
    <source>
        <dbReference type="PROSITE" id="PS01124"/>
    </source>
</evidence>
<dbReference type="STRING" id="316058.RPB_3660"/>
<dbReference type="Gene3D" id="1.10.10.60">
    <property type="entry name" value="Homeodomain-like"/>
    <property type="match status" value="1"/>
</dbReference>
<dbReference type="PROSITE" id="PS01124">
    <property type="entry name" value="HTH_ARAC_FAMILY_2"/>
    <property type="match status" value="1"/>
</dbReference>
<dbReference type="SUPFAM" id="SSF46689">
    <property type="entry name" value="Homeodomain-like"/>
    <property type="match status" value="1"/>
</dbReference>
<evidence type="ECO:0000313" key="5">
    <source>
        <dbReference type="EMBL" id="ABD08355.1"/>
    </source>
</evidence>
<dbReference type="HOGENOM" id="CLU_049704_4_1_5"/>
<dbReference type="PANTHER" id="PTHR46796:SF6">
    <property type="entry name" value="ARAC SUBFAMILY"/>
    <property type="match status" value="1"/>
</dbReference>
<dbReference type="eggNOG" id="COG2207">
    <property type="taxonomic scope" value="Bacteria"/>
</dbReference>
<dbReference type="Proteomes" id="UP000008809">
    <property type="component" value="Chromosome"/>
</dbReference>
<evidence type="ECO:0000256" key="3">
    <source>
        <dbReference type="ARBA" id="ARBA00023163"/>
    </source>
</evidence>
<gene>
    <name evidence="5" type="ordered locus">RPB_3660</name>
</gene>
<feature type="domain" description="HTH araC/xylS-type" evidence="4">
    <location>
        <begin position="228"/>
        <end position="329"/>
    </location>
</feature>
<dbReference type="GO" id="GO:0043565">
    <property type="term" value="F:sequence-specific DNA binding"/>
    <property type="evidence" value="ECO:0007669"/>
    <property type="project" value="InterPro"/>
</dbReference>
<protein>
    <submittedName>
        <fullName evidence="5">Transcriptional regulator, AraC family</fullName>
    </submittedName>
</protein>
<evidence type="ECO:0000256" key="2">
    <source>
        <dbReference type="ARBA" id="ARBA00023125"/>
    </source>
</evidence>
<organism evidence="5 6">
    <name type="scientific">Rhodopseudomonas palustris (strain HaA2)</name>
    <dbReference type="NCBI Taxonomy" id="316058"/>
    <lineage>
        <taxon>Bacteria</taxon>
        <taxon>Pseudomonadati</taxon>
        <taxon>Pseudomonadota</taxon>
        <taxon>Alphaproteobacteria</taxon>
        <taxon>Hyphomicrobiales</taxon>
        <taxon>Nitrobacteraceae</taxon>
        <taxon>Rhodopseudomonas</taxon>
    </lineage>
</organism>
<dbReference type="InterPro" id="IPR009057">
    <property type="entry name" value="Homeodomain-like_sf"/>
</dbReference>